<gene>
    <name evidence="2" type="ORF">O181_073200</name>
</gene>
<reference evidence="2" key="1">
    <citation type="submission" date="2021-03" db="EMBL/GenBank/DDBJ databases">
        <title>Draft genome sequence of rust myrtle Austropuccinia psidii MF-1, a brazilian biotype.</title>
        <authorList>
            <person name="Quecine M.C."/>
            <person name="Pachon D.M.R."/>
            <person name="Bonatelli M.L."/>
            <person name="Correr F.H."/>
            <person name="Franceschini L.M."/>
            <person name="Leite T.F."/>
            <person name="Margarido G.R.A."/>
            <person name="Almeida C.A."/>
            <person name="Ferrarezi J.A."/>
            <person name="Labate C.A."/>
        </authorList>
    </citation>
    <scope>NUCLEOTIDE SEQUENCE</scope>
    <source>
        <strain evidence="2">MF-1</strain>
    </source>
</reference>
<feature type="region of interest" description="Disordered" evidence="1">
    <location>
        <begin position="21"/>
        <end position="46"/>
    </location>
</feature>
<evidence type="ECO:0000313" key="3">
    <source>
        <dbReference type="Proteomes" id="UP000765509"/>
    </source>
</evidence>
<sequence length="105" mass="11917">MNSSKRLKDVGENVSISSLNLSQGDIDLPPLSFHASLEEQRDEDEDPEEFETVLKVVPPADHQNFDVFSKVEQQNFLHTIPVITISNCRVLYLHSVLPTHYQISV</sequence>
<evidence type="ECO:0000256" key="1">
    <source>
        <dbReference type="SAM" id="MobiDB-lite"/>
    </source>
</evidence>
<proteinExistence type="predicted"/>
<evidence type="ECO:0000313" key="2">
    <source>
        <dbReference type="EMBL" id="MBW0533485.1"/>
    </source>
</evidence>
<organism evidence="2 3">
    <name type="scientific">Austropuccinia psidii MF-1</name>
    <dbReference type="NCBI Taxonomy" id="1389203"/>
    <lineage>
        <taxon>Eukaryota</taxon>
        <taxon>Fungi</taxon>
        <taxon>Dikarya</taxon>
        <taxon>Basidiomycota</taxon>
        <taxon>Pucciniomycotina</taxon>
        <taxon>Pucciniomycetes</taxon>
        <taxon>Pucciniales</taxon>
        <taxon>Sphaerophragmiaceae</taxon>
        <taxon>Austropuccinia</taxon>
    </lineage>
</organism>
<accession>A0A9Q3IBR9</accession>
<comment type="caution">
    <text evidence="2">The sequence shown here is derived from an EMBL/GenBank/DDBJ whole genome shotgun (WGS) entry which is preliminary data.</text>
</comment>
<dbReference type="Proteomes" id="UP000765509">
    <property type="component" value="Unassembled WGS sequence"/>
</dbReference>
<protein>
    <submittedName>
        <fullName evidence="2">Uncharacterized protein</fullName>
    </submittedName>
</protein>
<name>A0A9Q3IBR9_9BASI</name>
<keyword evidence="3" id="KW-1185">Reference proteome</keyword>
<dbReference type="EMBL" id="AVOT02038584">
    <property type="protein sequence ID" value="MBW0533485.1"/>
    <property type="molecule type" value="Genomic_DNA"/>
</dbReference>
<dbReference type="AlphaFoldDB" id="A0A9Q3IBR9"/>